<dbReference type="SUPFAM" id="SSF64288">
    <property type="entry name" value="Chorismate lyase-like"/>
    <property type="match status" value="1"/>
</dbReference>
<evidence type="ECO:0000313" key="7">
    <source>
        <dbReference type="Proteomes" id="UP000642014"/>
    </source>
</evidence>
<dbReference type="Pfam" id="PF00392">
    <property type="entry name" value="GntR"/>
    <property type="match status" value="1"/>
</dbReference>
<protein>
    <submittedName>
        <fullName evidence="6">GntR family transcriptional regulator</fullName>
    </submittedName>
</protein>
<dbReference type="AlphaFoldDB" id="A0AAV4KN10"/>
<feature type="region of interest" description="Disordered" evidence="4">
    <location>
        <begin position="81"/>
        <end position="117"/>
    </location>
</feature>
<evidence type="ECO:0000313" key="6">
    <source>
        <dbReference type="EMBL" id="GGR33800.1"/>
    </source>
</evidence>
<comment type="caution">
    <text evidence="6">The sequence shown here is derived from an EMBL/GenBank/DDBJ whole genome shotgun (WGS) entry which is preliminary data.</text>
</comment>
<sequence length="260" mass="27903">MSREGASDMAGQADNRAPYARIAAHYAELISTGELQPGTLMPSIKNLSEEWKVSTATVEKALRKLRNDGLIRGIHGIGTEVLDQPAPMSSGSQRQDRGRRTGSSWGDGERSDSHQAAVVPAPADVAQALDIQPGSEVVRRSRVYRDRHGIVAHSTSWIPARYAELIPQLATSERLIGGTSLQLIAEATGHPISHRIDTASASLLTAEHARLLELDLDDSPADPVVVMTAKFVDSEGTVVEYGVDLGGPGRTWRTESEVVA</sequence>
<gene>
    <name evidence="6" type="ORF">GCM10010497_40760</name>
</gene>
<dbReference type="Proteomes" id="UP000642014">
    <property type="component" value="Unassembled WGS sequence"/>
</dbReference>
<keyword evidence="1" id="KW-0805">Transcription regulation</keyword>
<dbReference type="SUPFAM" id="SSF46785">
    <property type="entry name" value="Winged helix' DNA-binding domain"/>
    <property type="match status" value="1"/>
</dbReference>
<keyword evidence="2" id="KW-0238">DNA-binding</keyword>
<dbReference type="InterPro" id="IPR011663">
    <property type="entry name" value="UTRA"/>
</dbReference>
<dbReference type="Gene3D" id="1.10.10.10">
    <property type="entry name" value="Winged helix-like DNA-binding domain superfamily/Winged helix DNA-binding domain"/>
    <property type="match status" value="1"/>
</dbReference>
<name>A0AAV4KN10_9ACTN</name>
<proteinExistence type="predicted"/>
<dbReference type="InterPro" id="IPR028978">
    <property type="entry name" value="Chorismate_lyase_/UTRA_dom_sf"/>
</dbReference>
<dbReference type="GO" id="GO:0003677">
    <property type="term" value="F:DNA binding"/>
    <property type="evidence" value="ECO:0007669"/>
    <property type="project" value="UniProtKB-KW"/>
</dbReference>
<dbReference type="PANTHER" id="PTHR44846">
    <property type="entry name" value="MANNOSYL-D-GLYCERATE TRANSPORT/METABOLISM SYSTEM REPRESSOR MNGR-RELATED"/>
    <property type="match status" value="1"/>
</dbReference>
<evidence type="ECO:0000256" key="4">
    <source>
        <dbReference type="SAM" id="MobiDB-lite"/>
    </source>
</evidence>
<dbReference type="InterPro" id="IPR036390">
    <property type="entry name" value="WH_DNA-bd_sf"/>
</dbReference>
<accession>A0AAV4KN10</accession>
<dbReference type="GO" id="GO:0003700">
    <property type="term" value="F:DNA-binding transcription factor activity"/>
    <property type="evidence" value="ECO:0007669"/>
    <property type="project" value="InterPro"/>
</dbReference>
<dbReference type="SMART" id="SM00345">
    <property type="entry name" value="HTH_GNTR"/>
    <property type="match status" value="1"/>
</dbReference>
<dbReference type="CDD" id="cd07377">
    <property type="entry name" value="WHTH_GntR"/>
    <property type="match status" value="1"/>
</dbReference>
<reference evidence="6 7" key="1">
    <citation type="journal article" date="2014" name="Int. J. Syst. Evol. Microbiol.">
        <title>Complete genome sequence of Corynebacterium casei LMG S-19264T (=DSM 44701T), isolated from a smear-ripened cheese.</title>
        <authorList>
            <consortium name="US DOE Joint Genome Institute (JGI-PGF)"/>
            <person name="Walter F."/>
            <person name="Albersmeier A."/>
            <person name="Kalinowski J."/>
            <person name="Ruckert C."/>
        </authorList>
    </citation>
    <scope>NUCLEOTIDE SEQUENCE [LARGE SCALE GENOMIC DNA]</scope>
    <source>
        <strain evidence="6 7">JCM 4205</strain>
    </source>
</reference>
<evidence type="ECO:0000256" key="2">
    <source>
        <dbReference type="ARBA" id="ARBA00023125"/>
    </source>
</evidence>
<dbReference type="PROSITE" id="PS50949">
    <property type="entry name" value="HTH_GNTR"/>
    <property type="match status" value="1"/>
</dbReference>
<evidence type="ECO:0000256" key="1">
    <source>
        <dbReference type="ARBA" id="ARBA00023015"/>
    </source>
</evidence>
<organism evidence="6 7">
    <name type="scientific">Streptomyces cinereoruber</name>
    <dbReference type="NCBI Taxonomy" id="67260"/>
    <lineage>
        <taxon>Bacteria</taxon>
        <taxon>Bacillati</taxon>
        <taxon>Actinomycetota</taxon>
        <taxon>Actinomycetes</taxon>
        <taxon>Kitasatosporales</taxon>
        <taxon>Streptomycetaceae</taxon>
        <taxon>Streptomyces</taxon>
    </lineage>
</organism>
<dbReference type="EMBL" id="BMSJ01000007">
    <property type="protein sequence ID" value="GGR33800.1"/>
    <property type="molecule type" value="Genomic_DNA"/>
</dbReference>
<dbReference type="Gene3D" id="3.40.1410.10">
    <property type="entry name" value="Chorismate lyase-like"/>
    <property type="match status" value="1"/>
</dbReference>
<dbReference type="InterPro" id="IPR036388">
    <property type="entry name" value="WH-like_DNA-bd_sf"/>
</dbReference>
<keyword evidence="3" id="KW-0804">Transcription</keyword>
<dbReference type="InterPro" id="IPR000524">
    <property type="entry name" value="Tscrpt_reg_HTH_GntR"/>
</dbReference>
<feature type="domain" description="HTH gntR-type" evidence="5">
    <location>
        <begin position="16"/>
        <end position="84"/>
    </location>
</feature>
<evidence type="ECO:0000259" key="5">
    <source>
        <dbReference type="PROSITE" id="PS50949"/>
    </source>
</evidence>
<evidence type="ECO:0000256" key="3">
    <source>
        <dbReference type="ARBA" id="ARBA00023163"/>
    </source>
</evidence>
<dbReference type="PANTHER" id="PTHR44846:SF17">
    <property type="entry name" value="GNTR-FAMILY TRANSCRIPTIONAL REGULATOR"/>
    <property type="match status" value="1"/>
</dbReference>
<dbReference type="Pfam" id="PF07702">
    <property type="entry name" value="UTRA"/>
    <property type="match status" value="1"/>
</dbReference>
<dbReference type="SMART" id="SM00866">
    <property type="entry name" value="UTRA"/>
    <property type="match status" value="1"/>
</dbReference>
<dbReference type="GO" id="GO:0045892">
    <property type="term" value="P:negative regulation of DNA-templated transcription"/>
    <property type="evidence" value="ECO:0007669"/>
    <property type="project" value="TreeGrafter"/>
</dbReference>
<dbReference type="InterPro" id="IPR050679">
    <property type="entry name" value="Bact_HTH_transcr_reg"/>
</dbReference>